<name>A0A239PQM7_9PROT</name>
<proteinExistence type="predicted"/>
<reference evidence="2 3" key="1">
    <citation type="submission" date="2017-07" db="EMBL/GenBank/DDBJ databases">
        <authorList>
            <person name="Sun Z.S."/>
            <person name="Albrecht U."/>
            <person name="Echele G."/>
            <person name="Lee C.C."/>
        </authorList>
    </citation>
    <scope>NUCLEOTIDE SEQUENCE [LARGE SCALE GENOMIC DNA]</scope>
    <source>
        <strain evidence="2 3">CGMCC 1.12710</strain>
    </source>
</reference>
<gene>
    <name evidence="2" type="ORF">SAMN06297382_1279</name>
</gene>
<organism evidence="2 3">
    <name type="scientific">Amphiplicatus metriothermophilus</name>
    <dbReference type="NCBI Taxonomy" id="1519374"/>
    <lineage>
        <taxon>Bacteria</taxon>
        <taxon>Pseudomonadati</taxon>
        <taxon>Pseudomonadota</taxon>
        <taxon>Alphaproteobacteria</taxon>
        <taxon>Parvularculales</taxon>
        <taxon>Parvularculaceae</taxon>
        <taxon>Amphiplicatus</taxon>
    </lineage>
</organism>
<protein>
    <submittedName>
        <fullName evidence="2">Nuclease homologue</fullName>
    </submittedName>
</protein>
<dbReference type="InterPro" id="IPR016071">
    <property type="entry name" value="Staphylococal_nuclease_OB-fold"/>
</dbReference>
<dbReference type="RefSeq" id="WP_089411752.1">
    <property type="nucleotide sequence ID" value="NZ_FZQA01000002.1"/>
</dbReference>
<dbReference type="SMART" id="SM00318">
    <property type="entry name" value="SNc"/>
    <property type="match status" value="1"/>
</dbReference>
<accession>A0A239PQM7</accession>
<sequence length="247" mass="26333">MRRRAFLLAAGAAAFGGRAAAEAPVRVLRGDRLVHQGRELRLADILAPDPRGFGDGPEPYAGAAAAALARLAAGGAFTIEEAGAPDRWGRPFVRLWLPRENGPVAVQELLLAEGAARVRPESGDDAFLDRLFAAEAQARAARAGLWALDAYRVFPAGNATGAIGRFALVEGEARSAAAARGRVFLNFGEDYRTDFTVTAPTRLARRWAREGLDLSGLAGRRVRARGHVAKVNGPSIELAHRRALELL</sequence>
<dbReference type="EMBL" id="FZQA01000002">
    <property type="protein sequence ID" value="SNT72242.1"/>
    <property type="molecule type" value="Genomic_DNA"/>
</dbReference>
<dbReference type="Pfam" id="PF00565">
    <property type="entry name" value="SNase"/>
    <property type="match status" value="1"/>
</dbReference>
<dbReference type="PROSITE" id="PS50830">
    <property type="entry name" value="TNASE_3"/>
    <property type="match status" value="1"/>
</dbReference>
<evidence type="ECO:0000313" key="2">
    <source>
        <dbReference type="EMBL" id="SNT72242.1"/>
    </source>
</evidence>
<dbReference type="InterPro" id="IPR035437">
    <property type="entry name" value="SNase_OB-fold_sf"/>
</dbReference>
<evidence type="ECO:0000259" key="1">
    <source>
        <dbReference type="PROSITE" id="PS50830"/>
    </source>
</evidence>
<dbReference type="OrthoDB" id="7618306at2"/>
<evidence type="ECO:0000313" key="3">
    <source>
        <dbReference type="Proteomes" id="UP000198346"/>
    </source>
</evidence>
<feature type="domain" description="TNase-like" evidence="1">
    <location>
        <begin position="26"/>
        <end position="148"/>
    </location>
</feature>
<dbReference type="Gene3D" id="2.40.50.90">
    <property type="match status" value="1"/>
</dbReference>
<dbReference type="SUPFAM" id="SSF50199">
    <property type="entry name" value="Staphylococcal nuclease"/>
    <property type="match status" value="1"/>
</dbReference>
<dbReference type="Proteomes" id="UP000198346">
    <property type="component" value="Unassembled WGS sequence"/>
</dbReference>
<keyword evidence="3" id="KW-1185">Reference proteome</keyword>
<dbReference type="AlphaFoldDB" id="A0A239PQM7"/>